<dbReference type="Proteomes" id="UP001175261">
    <property type="component" value="Unassembled WGS sequence"/>
</dbReference>
<proteinExistence type="predicted"/>
<evidence type="ECO:0000313" key="2">
    <source>
        <dbReference type="Proteomes" id="UP001175261"/>
    </source>
</evidence>
<comment type="caution">
    <text evidence="1">The sequence shown here is derived from an EMBL/GenBank/DDBJ whole genome shotgun (WGS) entry which is preliminary data.</text>
</comment>
<sequence length="429" mass="48707">MPARIETLPAELVGAIAEVLPVDDFRNLRLASKTLATITRPFLALATFDGVPWKNDAGRLFELSRIPECAGRIRSVDFYFSRLTERLDYGDAQFYGFTTSDWQDMLKKDWARYYETQQEAKRNGPFRLELFGAALANLPALAEVCLTWTRCPWKDPKVEKIFDPDSSVELTKDTMLDIQQLTLNTLWKIDVPLASLCIEPMVLHDLALPTDAPLPKRLFASLQHFHIEAIAELFLADRLEFLLSHMTNLSSLCLQFIGSDRIHLDPDFLPNTHLRQLRSLNLSCVEFALDSFSKFISRHASTLEEVHLIGATAIVADDGMPSVNTWDDIFKQIRREATKLKAVSIRGTFTHQRGSSLVFIHEDDPRHKNVPPEVWDVPSKTIESWLLEGGEYPNLPWDKGMSPLLDDIEYEVMLEGDAAAMFNADDLVD</sequence>
<reference evidence="1" key="1">
    <citation type="submission" date="2022-10" db="EMBL/GenBank/DDBJ databases">
        <title>Determination and structural analysis of whole genome sequence of Sarocladium strictum F4-1.</title>
        <authorList>
            <person name="Hu L."/>
            <person name="Jiang Y."/>
        </authorList>
    </citation>
    <scope>NUCLEOTIDE SEQUENCE</scope>
    <source>
        <strain evidence="1">F4-1</strain>
    </source>
</reference>
<keyword evidence="2" id="KW-1185">Reference proteome</keyword>
<dbReference type="AlphaFoldDB" id="A0AA39GPB1"/>
<accession>A0AA39GPB1</accession>
<dbReference type="EMBL" id="JAPDFR010000001">
    <property type="protein sequence ID" value="KAK0391075.1"/>
    <property type="molecule type" value="Genomic_DNA"/>
</dbReference>
<name>A0AA39GPB1_SARSR</name>
<organism evidence="1 2">
    <name type="scientific">Sarocladium strictum</name>
    <name type="common">Black bundle disease fungus</name>
    <name type="synonym">Acremonium strictum</name>
    <dbReference type="NCBI Taxonomy" id="5046"/>
    <lineage>
        <taxon>Eukaryota</taxon>
        <taxon>Fungi</taxon>
        <taxon>Dikarya</taxon>
        <taxon>Ascomycota</taxon>
        <taxon>Pezizomycotina</taxon>
        <taxon>Sordariomycetes</taxon>
        <taxon>Hypocreomycetidae</taxon>
        <taxon>Hypocreales</taxon>
        <taxon>Sarocladiaceae</taxon>
        <taxon>Sarocladium</taxon>
    </lineage>
</organism>
<gene>
    <name evidence="1" type="ORF">NLU13_0577</name>
</gene>
<evidence type="ECO:0000313" key="1">
    <source>
        <dbReference type="EMBL" id="KAK0391075.1"/>
    </source>
</evidence>
<evidence type="ECO:0008006" key="3">
    <source>
        <dbReference type="Google" id="ProtNLM"/>
    </source>
</evidence>
<protein>
    <recommendedName>
        <fullName evidence="3">F-box domain-containing protein</fullName>
    </recommendedName>
</protein>